<dbReference type="Proteomes" id="UP000011135">
    <property type="component" value="Unassembled WGS sequence"/>
</dbReference>
<dbReference type="EMBL" id="AMZN01000069">
    <property type="protein sequence ID" value="ELR69730.1"/>
    <property type="molecule type" value="Genomic_DNA"/>
</dbReference>
<keyword evidence="2" id="KW-1185">Reference proteome</keyword>
<dbReference type="OrthoDB" id="1115230at2"/>
<protein>
    <recommendedName>
        <fullName evidence="3">DUF4837 domain-containing protein</fullName>
    </recommendedName>
</protein>
<dbReference type="PATRIC" id="fig|1237149.3.peg.4222"/>
<dbReference type="AlphaFoldDB" id="L8JLP8"/>
<dbReference type="InterPro" id="IPR032286">
    <property type="entry name" value="DUF4837"/>
</dbReference>
<dbReference type="Pfam" id="PF16125">
    <property type="entry name" value="DUF4837"/>
    <property type="match status" value="1"/>
</dbReference>
<evidence type="ECO:0000313" key="2">
    <source>
        <dbReference type="Proteomes" id="UP000011135"/>
    </source>
</evidence>
<name>L8JLP8_9BACT</name>
<evidence type="ECO:0000313" key="1">
    <source>
        <dbReference type="EMBL" id="ELR69730.1"/>
    </source>
</evidence>
<sequence>MRNIVILGIITLFFLGCSSNGDRKNKNLLPPASGRAGEIIVVMDSAQWKGPVGEEIRETFRAEVGGLPREEFMFKINHVDPRKLNDVLKSVKNLLFVMTVDDRGPGSKVVRNYFTKSSIDKIKNDPNLFVHTAEDEFARGQTVMYLFGQNKNQLLEKIKVNREKLQNFFNQAENKRLYAGLYQAKEEIGFNKMLKADHECSMRLPFAYKLVVNQPGFIWFRQINAESDKNIFVTYRPYTSEKAFDREAILSLRDSIASHQLFEDPAYPETFITTETKVPYVPVTTEKVSFNGKYAIKMTGLWKTNNLSMGGPFISYTLVDEELDRLYYIEGFLYSPGKNQREFMRELEVILSTFKTKDQLTASATN</sequence>
<accession>L8JLP8</accession>
<evidence type="ECO:0008006" key="3">
    <source>
        <dbReference type="Google" id="ProtNLM"/>
    </source>
</evidence>
<dbReference type="STRING" id="1237149.C900_04707"/>
<dbReference type="RefSeq" id="WP_009581903.1">
    <property type="nucleotide sequence ID" value="NZ_AMZN01000069.1"/>
</dbReference>
<dbReference type="PROSITE" id="PS51257">
    <property type="entry name" value="PROKAR_LIPOPROTEIN"/>
    <property type="match status" value="1"/>
</dbReference>
<gene>
    <name evidence="1" type="ORF">C900_04707</name>
</gene>
<dbReference type="eggNOG" id="COG0322">
    <property type="taxonomic scope" value="Bacteria"/>
</dbReference>
<comment type="caution">
    <text evidence="1">The sequence shown here is derived from an EMBL/GenBank/DDBJ whole genome shotgun (WGS) entry which is preliminary data.</text>
</comment>
<proteinExistence type="predicted"/>
<organism evidence="1 2">
    <name type="scientific">Fulvivirga imtechensis AK7</name>
    <dbReference type="NCBI Taxonomy" id="1237149"/>
    <lineage>
        <taxon>Bacteria</taxon>
        <taxon>Pseudomonadati</taxon>
        <taxon>Bacteroidota</taxon>
        <taxon>Cytophagia</taxon>
        <taxon>Cytophagales</taxon>
        <taxon>Fulvivirgaceae</taxon>
        <taxon>Fulvivirga</taxon>
    </lineage>
</organism>
<reference evidence="1 2" key="1">
    <citation type="submission" date="2012-12" db="EMBL/GenBank/DDBJ databases">
        <title>Genome assembly of Fulvivirga imtechensis AK7.</title>
        <authorList>
            <person name="Nupur N."/>
            <person name="Khatri I."/>
            <person name="Kumar R."/>
            <person name="Subramanian S."/>
            <person name="Pinnaka A."/>
        </authorList>
    </citation>
    <scope>NUCLEOTIDE SEQUENCE [LARGE SCALE GENOMIC DNA]</scope>
    <source>
        <strain evidence="1 2">AK7</strain>
    </source>
</reference>